<evidence type="ECO:0000313" key="2">
    <source>
        <dbReference type="Proteomes" id="UP001183607"/>
    </source>
</evidence>
<dbReference type="RefSeq" id="WP_093853711.1">
    <property type="nucleotide sequence ID" value="NZ_JAVRER010000103.1"/>
</dbReference>
<evidence type="ECO:0000313" key="1">
    <source>
        <dbReference type="EMBL" id="MDT0419697.1"/>
    </source>
</evidence>
<dbReference type="Proteomes" id="UP001183607">
    <property type="component" value="Unassembled WGS sequence"/>
</dbReference>
<dbReference type="AlphaFoldDB" id="A0ABD5EER5"/>
<protein>
    <submittedName>
        <fullName evidence="1">Uncharacterized protein</fullName>
    </submittedName>
</protein>
<sequence length="78" mass="8912">MSGNGETMLCEGPLPYPADTLVRDKISERTGYLTWVLEERTKRENRLVASQAFLRPPGGGIEWDVPLERIVRVEEPER</sequence>
<accession>A0ABD5EER5</accession>
<reference evidence="2" key="1">
    <citation type="submission" date="2023-07" db="EMBL/GenBank/DDBJ databases">
        <title>30 novel species of actinomycetes from the DSMZ collection.</title>
        <authorList>
            <person name="Nouioui I."/>
        </authorList>
    </citation>
    <scope>NUCLEOTIDE SEQUENCE [LARGE SCALE GENOMIC DNA]</scope>
    <source>
        <strain evidence="2">DSM 41982</strain>
    </source>
</reference>
<gene>
    <name evidence="1" type="ORF">RM574_29930</name>
</gene>
<name>A0ABD5EER5_9ACTN</name>
<dbReference type="EMBL" id="JAVRER010000103">
    <property type="protein sequence ID" value="MDT0419697.1"/>
    <property type="molecule type" value="Genomic_DNA"/>
</dbReference>
<organism evidence="1 2">
    <name type="scientific">Streptomyces evansiae</name>
    <dbReference type="NCBI Taxonomy" id="3075535"/>
    <lineage>
        <taxon>Bacteria</taxon>
        <taxon>Bacillati</taxon>
        <taxon>Actinomycetota</taxon>
        <taxon>Actinomycetes</taxon>
        <taxon>Kitasatosporales</taxon>
        <taxon>Streptomycetaceae</taxon>
        <taxon>Streptomyces</taxon>
    </lineage>
</organism>
<proteinExistence type="predicted"/>
<comment type="caution">
    <text evidence="1">The sequence shown here is derived from an EMBL/GenBank/DDBJ whole genome shotgun (WGS) entry which is preliminary data.</text>
</comment>